<comment type="caution">
    <text evidence="1">The sequence shown here is derived from an EMBL/GenBank/DDBJ whole genome shotgun (WGS) entry which is preliminary data.</text>
</comment>
<dbReference type="Proteomes" id="UP000092124">
    <property type="component" value="Unassembled WGS sequence"/>
</dbReference>
<dbReference type="AlphaFoldDB" id="A0A1A6GXY7"/>
<evidence type="ECO:0000313" key="2">
    <source>
        <dbReference type="Proteomes" id="UP000092124"/>
    </source>
</evidence>
<organism evidence="1 2">
    <name type="scientific">Neotoma lepida</name>
    <name type="common">Desert woodrat</name>
    <dbReference type="NCBI Taxonomy" id="56216"/>
    <lineage>
        <taxon>Eukaryota</taxon>
        <taxon>Metazoa</taxon>
        <taxon>Chordata</taxon>
        <taxon>Craniata</taxon>
        <taxon>Vertebrata</taxon>
        <taxon>Euteleostomi</taxon>
        <taxon>Mammalia</taxon>
        <taxon>Eutheria</taxon>
        <taxon>Euarchontoglires</taxon>
        <taxon>Glires</taxon>
        <taxon>Rodentia</taxon>
        <taxon>Myomorpha</taxon>
        <taxon>Muroidea</taxon>
        <taxon>Cricetidae</taxon>
        <taxon>Neotominae</taxon>
        <taxon>Neotoma</taxon>
    </lineage>
</organism>
<name>A0A1A6GXY7_NEOLE</name>
<dbReference type="EMBL" id="LZPO01066261">
    <property type="protein sequence ID" value="OBS71031.1"/>
    <property type="molecule type" value="Genomic_DNA"/>
</dbReference>
<reference evidence="1 2" key="1">
    <citation type="submission" date="2016-06" db="EMBL/GenBank/DDBJ databases">
        <title>The Draft Genome Sequence and Annotation of the Desert Woodrat Neotoma lepida.</title>
        <authorList>
            <person name="Campbell M."/>
            <person name="Oakeson K.F."/>
            <person name="Yandell M."/>
            <person name="Halpert J.R."/>
            <person name="Dearing D."/>
        </authorList>
    </citation>
    <scope>NUCLEOTIDE SEQUENCE [LARGE SCALE GENOMIC DNA]</scope>
    <source>
        <strain evidence="1">417</strain>
        <tissue evidence="1">Liver</tissue>
    </source>
</reference>
<sequence>MSCLNDICFPPCYLGALWRNTTSIILERLSTDTPELEASTKDRSTPGDRIPSALLTGLPSCVSKQDLRTLSSL</sequence>
<proteinExistence type="predicted"/>
<evidence type="ECO:0000313" key="1">
    <source>
        <dbReference type="EMBL" id="OBS71031.1"/>
    </source>
</evidence>
<gene>
    <name evidence="1" type="ORF">A6R68_00418</name>
</gene>
<accession>A0A1A6GXY7</accession>
<keyword evidence="2" id="KW-1185">Reference proteome</keyword>
<protein>
    <submittedName>
        <fullName evidence="1">Uncharacterized protein</fullName>
    </submittedName>
</protein>